<proteinExistence type="predicted"/>
<dbReference type="AlphaFoldDB" id="A0A1J4V3Q0"/>
<evidence type="ECO:0000313" key="2">
    <source>
        <dbReference type="Proteomes" id="UP000183206"/>
    </source>
</evidence>
<dbReference type="Proteomes" id="UP000183206">
    <property type="component" value="Unassembled WGS sequence"/>
</dbReference>
<reference evidence="1 2" key="1">
    <citation type="journal article" date="2016" name="Environ. Microbiol.">
        <title>Genomic resolution of a cold subsurface aquifer community provides metabolic insights for novel microbes adapted to high CO concentrations.</title>
        <authorList>
            <person name="Probst A.J."/>
            <person name="Castelle C.J."/>
            <person name="Singh A."/>
            <person name="Brown C.T."/>
            <person name="Anantharaman K."/>
            <person name="Sharon I."/>
            <person name="Hug L.A."/>
            <person name="Burstein D."/>
            <person name="Emerson J.B."/>
            <person name="Thomas B.C."/>
            <person name="Banfield J.F."/>
        </authorList>
    </citation>
    <scope>NUCLEOTIDE SEQUENCE [LARGE SCALE GENOMIC DNA]</scope>
    <source>
        <strain evidence="1">CG1_02_47_685</strain>
    </source>
</reference>
<sequence>MAACEVPLSKEDSNIARIRTKKCTNKYRLASMTQGGILFKLPHIRLAMSYMGELYKKMVPCLCGRGTDGVVPF</sequence>
<dbReference type="EMBL" id="MNVO01000056">
    <property type="protein sequence ID" value="OIO31788.1"/>
    <property type="molecule type" value="Genomic_DNA"/>
</dbReference>
<evidence type="ECO:0000313" key="1">
    <source>
        <dbReference type="EMBL" id="OIO31788.1"/>
    </source>
</evidence>
<gene>
    <name evidence="1" type="ORF">AUJ44_03795</name>
</gene>
<comment type="caution">
    <text evidence="1">The sequence shown here is derived from an EMBL/GenBank/DDBJ whole genome shotgun (WGS) entry which is preliminary data.</text>
</comment>
<accession>A0A1J4V3Q0</accession>
<organism evidence="1 2">
    <name type="scientific">Candidatus Nomurabacteria bacterium CG1_02_47_685</name>
    <dbReference type="NCBI Taxonomy" id="1805282"/>
    <lineage>
        <taxon>Bacteria</taxon>
        <taxon>Candidatus Nomuraibacteriota</taxon>
    </lineage>
</organism>
<name>A0A1J4V3Q0_9BACT</name>
<protein>
    <submittedName>
        <fullName evidence="1">Uncharacterized protein</fullName>
    </submittedName>
</protein>